<reference evidence="4 5" key="1">
    <citation type="journal article" date="2009" name="Stand. Genomic Sci.">
        <title>Complete genome sequence of Pirellula staleyi type strain (ATCC 27377).</title>
        <authorList>
            <person name="Clum A."/>
            <person name="Tindall B.J."/>
            <person name="Sikorski J."/>
            <person name="Ivanova N."/>
            <person name="Mavrommatis K."/>
            <person name="Lucas S."/>
            <person name="Glavina del Rio T."/>
            <person name="Nolan M."/>
            <person name="Chen F."/>
            <person name="Tice H."/>
            <person name="Pitluck S."/>
            <person name="Cheng J.F."/>
            <person name="Chertkov O."/>
            <person name="Brettin T."/>
            <person name="Han C."/>
            <person name="Detter J.C."/>
            <person name="Kuske C."/>
            <person name="Bruce D."/>
            <person name="Goodwin L."/>
            <person name="Ovchinikova G."/>
            <person name="Pati A."/>
            <person name="Mikhailova N."/>
            <person name="Chen A."/>
            <person name="Palaniappan K."/>
            <person name="Land M."/>
            <person name="Hauser L."/>
            <person name="Chang Y.J."/>
            <person name="Jeffries C.D."/>
            <person name="Chain P."/>
            <person name="Rohde M."/>
            <person name="Goker M."/>
            <person name="Bristow J."/>
            <person name="Eisen J.A."/>
            <person name="Markowitz V."/>
            <person name="Hugenholtz P."/>
            <person name="Kyrpides N.C."/>
            <person name="Klenk H.P."/>
            <person name="Lapidus A."/>
        </authorList>
    </citation>
    <scope>NUCLEOTIDE SEQUENCE [LARGE SCALE GENOMIC DNA]</scope>
    <source>
        <strain evidence="5">ATCC 27377 / DSM 6068 / ICPB 4128</strain>
    </source>
</reference>
<keyword evidence="5" id="KW-1185">Reference proteome</keyword>
<dbReference type="Proteomes" id="UP000001887">
    <property type="component" value="Chromosome"/>
</dbReference>
<dbReference type="Gene3D" id="3.40.50.410">
    <property type="entry name" value="von Willebrand factor, type A domain"/>
    <property type="match status" value="1"/>
</dbReference>
<evidence type="ECO:0000313" key="5">
    <source>
        <dbReference type="Proteomes" id="UP000001887"/>
    </source>
</evidence>
<feature type="transmembrane region" description="Helical" evidence="2">
    <location>
        <begin position="28"/>
        <end position="50"/>
    </location>
</feature>
<feature type="domain" description="VWFA" evidence="3">
    <location>
        <begin position="178"/>
        <end position="331"/>
    </location>
</feature>
<dbReference type="AlphaFoldDB" id="D2R228"/>
<keyword evidence="2" id="KW-0812">Transmembrane</keyword>
<dbReference type="SUPFAM" id="SSF53300">
    <property type="entry name" value="vWA-like"/>
    <property type="match status" value="1"/>
</dbReference>
<protein>
    <recommendedName>
        <fullName evidence="3">VWFA domain-containing protein</fullName>
    </recommendedName>
</protein>
<organism evidence="4 5">
    <name type="scientific">Pirellula staleyi (strain ATCC 27377 / DSM 6068 / ICPB 4128)</name>
    <name type="common">Pirella staleyi</name>
    <dbReference type="NCBI Taxonomy" id="530564"/>
    <lineage>
        <taxon>Bacteria</taxon>
        <taxon>Pseudomonadati</taxon>
        <taxon>Planctomycetota</taxon>
        <taxon>Planctomycetia</taxon>
        <taxon>Pirellulales</taxon>
        <taxon>Pirellulaceae</taxon>
        <taxon>Pirellula</taxon>
    </lineage>
</organism>
<keyword evidence="2" id="KW-1133">Transmembrane helix</keyword>
<dbReference type="CDD" id="cd00198">
    <property type="entry name" value="vWFA"/>
    <property type="match status" value="1"/>
</dbReference>
<sequence length="670" mass="74503">MKLIEGLRVWWQRQTGEEETPFDGDSPAFVASLIVHMVLIMALGLVPMIVKNNQVNLTIDMPTPEEEVVELKVPEEFYFSETPAEEVGANSVNGDAIALSMAQVVSEISAIPNHLDVDPTVDSVDVEINNAIEVATGLNYSDNLAVKGAAGEGTTGAVGAIDRMTHEILLSLEERKTLVVWLFDGTASLVPQRQAIHDRFDRIYQELGIIEAAGNESFTKHEDKPLLSTIVSFGQGIQLMTKKPTDSLAELKQAVLDIKNDDSGTENVFSAVHDAAKNFASFRYTSGEKAEPERNVMLVVFTDEAGSDQARLEETVKMCRRWAMPVYVIGVPAPFGRKETQMKWVDPNPEFDQTAQWGIVEQGPESLFPERIKMGFASSEEDDDAIDSGFGPFALTRLCVETGGIYFAVHPNRDVRRAVTRNETQAFSAHLKYFFDQEVMRKYRPDYVSVPEQTKRISQNKARWVLVQAATQTQLDQMVSPTLRFVKSDEAAFATALTEAQQVSARAEPKINSVYELLKQGETDREKETILRWQAGYDLAMGRVIAAKVRTEAYNAMLAAAKRGLKFKDEKNNTWILEPADEITVGSALAKLADRGKMYLNRVVTEHPDTPWAMLAERELKTPLGWTWKEEFTDTSPRMMGDGVGNAPAPANDALMMLKKGPPKRPPPKL</sequence>
<accession>D2R228</accession>
<name>D2R228_PIRSD</name>
<feature type="compositionally biased region" description="Basic residues" evidence="1">
    <location>
        <begin position="661"/>
        <end position="670"/>
    </location>
</feature>
<evidence type="ECO:0000259" key="3">
    <source>
        <dbReference type="PROSITE" id="PS50234"/>
    </source>
</evidence>
<dbReference type="InterPro" id="IPR036465">
    <property type="entry name" value="vWFA_dom_sf"/>
</dbReference>
<evidence type="ECO:0000256" key="2">
    <source>
        <dbReference type="SAM" id="Phobius"/>
    </source>
</evidence>
<keyword evidence="2" id="KW-0472">Membrane</keyword>
<feature type="region of interest" description="Disordered" evidence="1">
    <location>
        <begin position="649"/>
        <end position="670"/>
    </location>
</feature>
<dbReference type="OrthoDB" id="239512at2"/>
<dbReference type="eggNOG" id="COG2304">
    <property type="taxonomic scope" value="Bacteria"/>
</dbReference>
<dbReference type="HOGENOM" id="CLU_025259_0_0_0"/>
<evidence type="ECO:0000313" key="4">
    <source>
        <dbReference type="EMBL" id="ADB18639.1"/>
    </source>
</evidence>
<gene>
    <name evidence="4" type="ordered locus">Psta_3985</name>
</gene>
<proteinExistence type="predicted"/>
<dbReference type="KEGG" id="psl:Psta_3985"/>
<dbReference type="PROSITE" id="PS50234">
    <property type="entry name" value="VWFA"/>
    <property type="match status" value="1"/>
</dbReference>
<evidence type="ECO:0000256" key="1">
    <source>
        <dbReference type="SAM" id="MobiDB-lite"/>
    </source>
</evidence>
<dbReference type="EMBL" id="CP001848">
    <property type="protein sequence ID" value="ADB18639.1"/>
    <property type="molecule type" value="Genomic_DNA"/>
</dbReference>
<dbReference type="InterPro" id="IPR002035">
    <property type="entry name" value="VWF_A"/>
</dbReference>